<organism evidence="5 6">
    <name type="scientific">Streptomyces formicae</name>
    <dbReference type="NCBI Taxonomy" id="1616117"/>
    <lineage>
        <taxon>Bacteria</taxon>
        <taxon>Bacillati</taxon>
        <taxon>Actinomycetota</taxon>
        <taxon>Actinomycetes</taxon>
        <taxon>Kitasatosporales</taxon>
        <taxon>Streptomycetaceae</taxon>
        <taxon>Streptomyces</taxon>
    </lineage>
</organism>
<sequence>MSTTRHLINRQRRLVRSATAPAPAAVRNATDAPPPRPAPEPPPESARSAQSEESAPAESAESAESAASAARPRRARAQALPAALCVLTVLLGGFAAWAGIEASALHDDPAVRNTALTDVARTTEVKGQVADAVNAVFSYNYAATAANDRAVKDRLTGRAVAQHREMLATVRAKAAAQKLVLTTTVTESGVELIDGDRARVLVFADQSNTSTASLGGTTFGAAMFAVDLVRMGDLWRIANIETFGASS</sequence>
<keyword evidence="4" id="KW-0812">Transmembrane</keyword>
<accession>A0ABY3WIY1</accession>
<keyword evidence="4" id="KW-1133">Transmembrane helix</keyword>
<feature type="compositionally biased region" description="Low complexity" evidence="3">
    <location>
        <begin position="18"/>
        <end position="31"/>
    </location>
</feature>
<keyword evidence="2 4" id="KW-0472">Membrane</keyword>
<protein>
    <recommendedName>
        <fullName evidence="7">Integral membrane protein</fullName>
    </recommendedName>
</protein>
<evidence type="ECO:0000313" key="6">
    <source>
        <dbReference type="Proteomes" id="UP000828924"/>
    </source>
</evidence>
<proteinExistence type="predicted"/>
<dbReference type="PANTHER" id="PTHR37042:SF4">
    <property type="entry name" value="OUTER MEMBRANE PROTEIN RV1973"/>
    <property type="match status" value="1"/>
</dbReference>
<keyword evidence="6" id="KW-1185">Reference proteome</keyword>
<evidence type="ECO:0008006" key="7">
    <source>
        <dbReference type="Google" id="ProtNLM"/>
    </source>
</evidence>
<dbReference type="PANTHER" id="PTHR37042">
    <property type="entry name" value="OUTER MEMBRANE PROTEIN RV1973"/>
    <property type="match status" value="1"/>
</dbReference>
<feature type="transmembrane region" description="Helical" evidence="4">
    <location>
        <begin position="79"/>
        <end position="100"/>
    </location>
</feature>
<evidence type="ECO:0000256" key="2">
    <source>
        <dbReference type="ARBA" id="ARBA00023136"/>
    </source>
</evidence>
<gene>
    <name evidence="5" type="ORF">J4032_14300</name>
</gene>
<dbReference type="RefSeq" id="WP_242331153.1">
    <property type="nucleotide sequence ID" value="NZ_CP071872.1"/>
</dbReference>
<dbReference type="EMBL" id="CP071872">
    <property type="protein sequence ID" value="UNM12544.1"/>
    <property type="molecule type" value="Genomic_DNA"/>
</dbReference>
<feature type="compositionally biased region" description="Pro residues" evidence="3">
    <location>
        <begin position="32"/>
        <end position="44"/>
    </location>
</feature>
<name>A0ABY3WIY1_9ACTN</name>
<reference evidence="5 6" key="1">
    <citation type="submission" date="2021-03" db="EMBL/GenBank/DDBJ databases">
        <title>Complete genome of Streptomyces formicae strain 1H-GS9 (DSM 100524).</title>
        <authorList>
            <person name="Atanasov K.E."/>
            <person name="Altabella T."/>
            <person name="Ferrer A."/>
        </authorList>
    </citation>
    <scope>NUCLEOTIDE SEQUENCE [LARGE SCALE GENOMIC DNA]</scope>
    <source>
        <strain evidence="5 6">1H-GS9</strain>
    </source>
</reference>
<evidence type="ECO:0000256" key="3">
    <source>
        <dbReference type="SAM" id="MobiDB-lite"/>
    </source>
</evidence>
<evidence type="ECO:0000256" key="1">
    <source>
        <dbReference type="ARBA" id="ARBA00004370"/>
    </source>
</evidence>
<feature type="compositionally biased region" description="Low complexity" evidence="3">
    <location>
        <begin position="45"/>
        <end position="70"/>
    </location>
</feature>
<feature type="region of interest" description="Disordered" evidence="3">
    <location>
        <begin position="1"/>
        <end position="70"/>
    </location>
</feature>
<comment type="subcellular location">
    <subcellularLocation>
        <location evidence="1">Membrane</location>
    </subcellularLocation>
</comment>
<evidence type="ECO:0000256" key="4">
    <source>
        <dbReference type="SAM" id="Phobius"/>
    </source>
</evidence>
<dbReference type="Proteomes" id="UP000828924">
    <property type="component" value="Chromosome"/>
</dbReference>
<evidence type="ECO:0000313" key="5">
    <source>
        <dbReference type="EMBL" id="UNM12544.1"/>
    </source>
</evidence>